<dbReference type="InterPro" id="IPR019362">
    <property type="entry name" value="MMADHC"/>
</dbReference>
<keyword evidence="2" id="KW-1185">Reference proteome</keyword>
<name>A0AAV8ZK64_9CUCU</name>
<dbReference type="GO" id="GO:0005739">
    <property type="term" value="C:mitochondrion"/>
    <property type="evidence" value="ECO:0007669"/>
    <property type="project" value="TreeGrafter"/>
</dbReference>
<sequence>MTSSSHIEKANFKFTDVRIIMSGSSLYLLRKLPKNSISQISNVIRNYSRKVNSSDGSYKQVKPRKSIQVLLGITSCELIGDSSHGSMLCRVQTCPTVLRKTVSELFPYRIVEDNSELSVITITLKPNIKRMRTNKELETEKMAQTFLIAAKNICDKLRNSGYWADFINPFSGLPYFTPSSLSELYETDEKFRCLDFQIFEIKDCKVIANEDRSQKRFIGVLKFADEGYQRNNTDELKNLSKLSTMMVDA</sequence>
<dbReference type="EMBL" id="JANEYF010001228">
    <property type="protein sequence ID" value="KAJ8965411.1"/>
    <property type="molecule type" value="Genomic_DNA"/>
</dbReference>
<dbReference type="Proteomes" id="UP001162156">
    <property type="component" value="Unassembled WGS sequence"/>
</dbReference>
<gene>
    <name evidence="1" type="ORF">NQ314_004163</name>
</gene>
<comment type="caution">
    <text evidence="1">The sequence shown here is derived from an EMBL/GenBank/DDBJ whole genome shotgun (WGS) entry which is preliminary data.</text>
</comment>
<reference evidence="1" key="1">
    <citation type="journal article" date="2023" name="Insect Mol. Biol.">
        <title>Genome sequencing provides insights into the evolution of gene families encoding plant cell wall-degrading enzymes in longhorned beetles.</title>
        <authorList>
            <person name="Shin N.R."/>
            <person name="Okamura Y."/>
            <person name="Kirsch R."/>
            <person name="Pauchet Y."/>
        </authorList>
    </citation>
    <scope>NUCLEOTIDE SEQUENCE</scope>
    <source>
        <strain evidence="1">RBIC_L_NR</strain>
    </source>
</reference>
<dbReference type="PANTHER" id="PTHR13192:SF3">
    <property type="entry name" value="COBALAMIN TRAFFICKING PROTEIN CBLD"/>
    <property type="match status" value="1"/>
</dbReference>
<dbReference type="Pfam" id="PF10229">
    <property type="entry name" value="MMADHC"/>
    <property type="match status" value="1"/>
</dbReference>
<protein>
    <submittedName>
        <fullName evidence="1">Uncharacterized protein</fullName>
    </submittedName>
</protein>
<organism evidence="1 2">
    <name type="scientific">Rhamnusium bicolor</name>
    <dbReference type="NCBI Taxonomy" id="1586634"/>
    <lineage>
        <taxon>Eukaryota</taxon>
        <taxon>Metazoa</taxon>
        <taxon>Ecdysozoa</taxon>
        <taxon>Arthropoda</taxon>
        <taxon>Hexapoda</taxon>
        <taxon>Insecta</taxon>
        <taxon>Pterygota</taxon>
        <taxon>Neoptera</taxon>
        <taxon>Endopterygota</taxon>
        <taxon>Coleoptera</taxon>
        <taxon>Polyphaga</taxon>
        <taxon>Cucujiformia</taxon>
        <taxon>Chrysomeloidea</taxon>
        <taxon>Cerambycidae</taxon>
        <taxon>Lepturinae</taxon>
        <taxon>Rhagiini</taxon>
        <taxon>Rhamnusium</taxon>
    </lineage>
</organism>
<dbReference type="GO" id="GO:0009235">
    <property type="term" value="P:cobalamin metabolic process"/>
    <property type="evidence" value="ECO:0007669"/>
    <property type="project" value="InterPro"/>
</dbReference>
<dbReference type="PANTHER" id="PTHR13192">
    <property type="entry name" value="MY011 PROTEIN"/>
    <property type="match status" value="1"/>
</dbReference>
<evidence type="ECO:0000313" key="2">
    <source>
        <dbReference type="Proteomes" id="UP001162156"/>
    </source>
</evidence>
<evidence type="ECO:0000313" key="1">
    <source>
        <dbReference type="EMBL" id="KAJ8965411.1"/>
    </source>
</evidence>
<dbReference type="AlphaFoldDB" id="A0AAV8ZK64"/>
<proteinExistence type="predicted"/>
<accession>A0AAV8ZK64</accession>